<evidence type="ECO:0000313" key="3">
    <source>
        <dbReference type="Proteomes" id="UP001331515"/>
    </source>
</evidence>
<proteinExistence type="predicted"/>
<feature type="chain" id="PRO_5042957054" evidence="1">
    <location>
        <begin position="27"/>
        <end position="75"/>
    </location>
</feature>
<keyword evidence="3" id="KW-1185">Reference proteome</keyword>
<feature type="signal peptide" evidence="1">
    <location>
        <begin position="1"/>
        <end position="26"/>
    </location>
</feature>
<protein>
    <submittedName>
        <fullName evidence="2">Uncharacterized protein</fullName>
    </submittedName>
</protein>
<accession>A0AAN8DYZ4</accession>
<sequence>MESSKLRRLVLLEIHLLCVFALSVQGNSSPKHENVIDLLAALNMSHHMSGVTQAAESRQCDLQITSQSSVPDSSS</sequence>
<evidence type="ECO:0000256" key="1">
    <source>
        <dbReference type="SAM" id="SignalP"/>
    </source>
</evidence>
<name>A0AAN8DYZ4_CHAGU</name>
<dbReference type="Proteomes" id="UP001331515">
    <property type="component" value="Unassembled WGS sequence"/>
</dbReference>
<comment type="caution">
    <text evidence="2">The sequence shown here is derived from an EMBL/GenBank/DDBJ whole genome shotgun (WGS) entry which is preliminary data.</text>
</comment>
<organism evidence="2 3">
    <name type="scientific">Champsocephalus gunnari</name>
    <name type="common">Mackerel icefish</name>
    <dbReference type="NCBI Taxonomy" id="52237"/>
    <lineage>
        <taxon>Eukaryota</taxon>
        <taxon>Metazoa</taxon>
        <taxon>Chordata</taxon>
        <taxon>Craniata</taxon>
        <taxon>Vertebrata</taxon>
        <taxon>Euteleostomi</taxon>
        <taxon>Actinopterygii</taxon>
        <taxon>Neopterygii</taxon>
        <taxon>Teleostei</taxon>
        <taxon>Neoteleostei</taxon>
        <taxon>Acanthomorphata</taxon>
        <taxon>Eupercaria</taxon>
        <taxon>Perciformes</taxon>
        <taxon>Notothenioidei</taxon>
        <taxon>Channichthyidae</taxon>
        <taxon>Champsocephalus</taxon>
    </lineage>
</organism>
<evidence type="ECO:0000313" key="2">
    <source>
        <dbReference type="EMBL" id="KAK5928110.1"/>
    </source>
</evidence>
<dbReference type="AlphaFoldDB" id="A0AAN8DYZ4"/>
<reference evidence="2 3" key="1">
    <citation type="journal article" date="2023" name="Mol. Biol. Evol.">
        <title>Genomics of Secondarily Temperate Adaptation in the Only Non-Antarctic Icefish.</title>
        <authorList>
            <person name="Rivera-Colon A.G."/>
            <person name="Rayamajhi N."/>
            <person name="Minhas B.F."/>
            <person name="Madrigal G."/>
            <person name="Bilyk K.T."/>
            <person name="Yoon V."/>
            <person name="Hune M."/>
            <person name="Gregory S."/>
            <person name="Cheng C.H.C."/>
            <person name="Catchen J.M."/>
        </authorList>
    </citation>
    <scope>NUCLEOTIDE SEQUENCE [LARGE SCALE GENOMIC DNA]</scope>
    <source>
        <tissue evidence="2">White muscle</tissue>
    </source>
</reference>
<keyword evidence="1" id="KW-0732">Signal</keyword>
<gene>
    <name evidence="2" type="ORF">CgunFtcFv8_013200</name>
</gene>
<dbReference type="EMBL" id="JAURVH010001518">
    <property type="protein sequence ID" value="KAK5928110.1"/>
    <property type="molecule type" value="Genomic_DNA"/>
</dbReference>